<keyword evidence="4" id="KW-0812">Transmembrane</keyword>
<evidence type="ECO:0000256" key="5">
    <source>
        <dbReference type="ARBA" id="ARBA00022737"/>
    </source>
</evidence>
<keyword evidence="5" id="KW-0677">Repeat</keyword>
<dbReference type="Pfam" id="PF00153">
    <property type="entry name" value="Mito_carr"/>
    <property type="match status" value="1"/>
</dbReference>
<dbReference type="Proteomes" id="UP001370490">
    <property type="component" value="Unassembled WGS sequence"/>
</dbReference>
<dbReference type="PANTHER" id="PTHR45671:SF4">
    <property type="entry name" value="MITOCHONDRIAL PHOSPHATE CARRIER PROTEIN 1, MITOCHONDRIAL"/>
    <property type="match status" value="1"/>
</dbReference>
<evidence type="ECO:0000256" key="8">
    <source>
        <dbReference type="ARBA" id="ARBA00023128"/>
    </source>
</evidence>
<evidence type="ECO:0008006" key="12">
    <source>
        <dbReference type="Google" id="ProtNLM"/>
    </source>
</evidence>
<feature type="non-terminal residue" evidence="10">
    <location>
        <position position="1"/>
    </location>
</feature>
<comment type="similarity">
    <text evidence="2">Belongs to the mitochondrial carrier (TC 2.A.29) family.</text>
</comment>
<reference evidence="10 11" key="1">
    <citation type="submission" date="2023-12" db="EMBL/GenBank/DDBJ databases">
        <title>A high-quality genome assembly for Dillenia turbinata (Dilleniales).</title>
        <authorList>
            <person name="Chanderbali A."/>
        </authorList>
    </citation>
    <scope>NUCLEOTIDE SEQUENCE [LARGE SCALE GENOMIC DNA]</scope>
    <source>
        <strain evidence="10">LSX21</strain>
        <tissue evidence="10">Leaf</tissue>
    </source>
</reference>
<comment type="caution">
    <text evidence="10">The sequence shown here is derived from an EMBL/GenBank/DDBJ whole genome shotgun (WGS) entry which is preliminary data.</text>
</comment>
<dbReference type="SUPFAM" id="SSF103506">
    <property type="entry name" value="Mitochondrial carrier"/>
    <property type="match status" value="1"/>
</dbReference>
<protein>
    <recommendedName>
        <fullName evidence="12">Mitochondrial carrier protein</fullName>
    </recommendedName>
</protein>
<keyword evidence="11" id="KW-1185">Reference proteome</keyword>
<gene>
    <name evidence="10" type="ORF">RJ641_019690</name>
</gene>
<evidence type="ECO:0000313" key="10">
    <source>
        <dbReference type="EMBL" id="KAK6916829.1"/>
    </source>
</evidence>
<dbReference type="GO" id="GO:0005315">
    <property type="term" value="F:phosphate transmembrane transporter activity"/>
    <property type="evidence" value="ECO:0007669"/>
    <property type="project" value="InterPro"/>
</dbReference>
<organism evidence="10 11">
    <name type="scientific">Dillenia turbinata</name>
    <dbReference type="NCBI Taxonomy" id="194707"/>
    <lineage>
        <taxon>Eukaryota</taxon>
        <taxon>Viridiplantae</taxon>
        <taxon>Streptophyta</taxon>
        <taxon>Embryophyta</taxon>
        <taxon>Tracheophyta</taxon>
        <taxon>Spermatophyta</taxon>
        <taxon>Magnoliopsida</taxon>
        <taxon>eudicotyledons</taxon>
        <taxon>Gunneridae</taxon>
        <taxon>Pentapetalae</taxon>
        <taxon>Dilleniales</taxon>
        <taxon>Dilleniaceae</taxon>
        <taxon>Dillenia</taxon>
    </lineage>
</organism>
<evidence type="ECO:0000256" key="2">
    <source>
        <dbReference type="ARBA" id="ARBA00006375"/>
    </source>
</evidence>
<evidence type="ECO:0000256" key="3">
    <source>
        <dbReference type="ARBA" id="ARBA00022448"/>
    </source>
</evidence>
<keyword evidence="8" id="KW-0496">Mitochondrion</keyword>
<keyword evidence="3" id="KW-0813">Transport</keyword>
<sequence length="152" mass="16839">KPTLSIGPYHPSVYLVREEWPSALGRGWSGKLFGYGVQVGCRIGLYEYFKKFYSDVLVDQNKSIIFFVSSASAQIFANVALCPLEVVKVRVQAQPNFAKCLLDVSMMIFSTFEHTVDLIYSEVIQRQKEDCSRAQQLGVTCLAGNAAGAVCL</sequence>
<evidence type="ECO:0000256" key="1">
    <source>
        <dbReference type="ARBA" id="ARBA00004448"/>
    </source>
</evidence>
<keyword evidence="7" id="KW-1133">Transmembrane helix</keyword>
<accession>A0AAN8YVN4</accession>
<proteinExistence type="inferred from homology"/>
<dbReference type="GO" id="GO:0005743">
    <property type="term" value="C:mitochondrial inner membrane"/>
    <property type="evidence" value="ECO:0007669"/>
    <property type="project" value="UniProtKB-SubCell"/>
</dbReference>
<name>A0AAN8YVN4_9MAGN</name>
<keyword evidence="9" id="KW-0472">Membrane</keyword>
<dbReference type="GO" id="GO:1990547">
    <property type="term" value="P:mitochondrial phosphate ion transmembrane transport"/>
    <property type="evidence" value="ECO:0007669"/>
    <property type="project" value="InterPro"/>
</dbReference>
<dbReference type="Gene3D" id="1.50.40.10">
    <property type="entry name" value="Mitochondrial carrier domain"/>
    <property type="match status" value="1"/>
</dbReference>
<dbReference type="EMBL" id="JBAMMX010000024">
    <property type="protein sequence ID" value="KAK6916829.1"/>
    <property type="molecule type" value="Genomic_DNA"/>
</dbReference>
<evidence type="ECO:0000256" key="6">
    <source>
        <dbReference type="ARBA" id="ARBA00022792"/>
    </source>
</evidence>
<dbReference type="AlphaFoldDB" id="A0AAN8YVN4"/>
<keyword evidence="6" id="KW-0999">Mitochondrion inner membrane</keyword>
<evidence type="ECO:0000313" key="11">
    <source>
        <dbReference type="Proteomes" id="UP001370490"/>
    </source>
</evidence>
<dbReference type="PANTHER" id="PTHR45671">
    <property type="entry name" value="SOLUTE CARRIER FAMILY 25 (MITOCHONDRIAL CARRIER PHOSPHATE CARRIER), MEMBER 3, LIKE-RELATED-RELATED"/>
    <property type="match status" value="1"/>
</dbReference>
<evidence type="ECO:0000256" key="7">
    <source>
        <dbReference type="ARBA" id="ARBA00022989"/>
    </source>
</evidence>
<dbReference type="InterPro" id="IPR018108">
    <property type="entry name" value="MCP_transmembrane"/>
</dbReference>
<dbReference type="InterPro" id="IPR044677">
    <property type="entry name" value="SLC25A3/Pic2/Mir1-like"/>
</dbReference>
<evidence type="ECO:0000256" key="9">
    <source>
        <dbReference type="ARBA" id="ARBA00023136"/>
    </source>
</evidence>
<evidence type="ECO:0000256" key="4">
    <source>
        <dbReference type="ARBA" id="ARBA00022692"/>
    </source>
</evidence>
<dbReference type="InterPro" id="IPR023395">
    <property type="entry name" value="MCP_dom_sf"/>
</dbReference>
<comment type="subcellular location">
    <subcellularLocation>
        <location evidence="1">Mitochondrion inner membrane</location>
        <topology evidence="1">Multi-pass membrane protein</topology>
    </subcellularLocation>
</comment>